<keyword evidence="7" id="KW-1185">Reference proteome</keyword>
<dbReference type="PANTHER" id="PTHR30146">
    <property type="entry name" value="LACI-RELATED TRANSCRIPTIONAL REPRESSOR"/>
    <property type="match status" value="1"/>
</dbReference>
<comment type="caution">
    <text evidence="6">The sequence shown here is derived from an EMBL/GenBank/DDBJ whole genome shotgun (WGS) entry which is preliminary data.</text>
</comment>
<evidence type="ECO:0000256" key="3">
    <source>
        <dbReference type="ARBA" id="ARBA00023163"/>
    </source>
</evidence>
<evidence type="ECO:0000313" key="7">
    <source>
        <dbReference type="Proteomes" id="UP001466331"/>
    </source>
</evidence>
<evidence type="ECO:0000256" key="1">
    <source>
        <dbReference type="ARBA" id="ARBA00023015"/>
    </source>
</evidence>
<dbReference type="Pfam" id="PF13377">
    <property type="entry name" value="Peripla_BP_3"/>
    <property type="match status" value="1"/>
</dbReference>
<dbReference type="InterPro" id="IPR046335">
    <property type="entry name" value="LacI/GalR-like_sensor"/>
</dbReference>
<keyword evidence="4" id="KW-0807">Transducer</keyword>
<dbReference type="InterPro" id="IPR028082">
    <property type="entry name" value="Peripla_BP_I"/>
</dbReference>
<dbReference type="InterPro" id="IPR004089">
    <property type="entry name" value="MCPsignal_dom"/>
</dbReference>
<gene>
    <name evidence="6" type="ORF">WKV44_00190</name>
</gene>
<dbReference type="SUPFAM" id="SSF58104">
    <property type="entry name" value="Methyl-accepting chemotaxis protein (MCP) signaling domain"/>
    <property type="match status" value="1"/>
</dbReference>
<name>A0ABU9U8G4_9SPIR</name>
<feature type="domain" description="Methyl-accepting transducer" evidence="5">
    <location>
        <begin position="575"/>
        <end position="760"/>
    </location>
</feature>
<dbReference type="Gene3D" id="1.10.287.950">
    <property type="entry name" value="Methyl-accepting chemotaxis protein"/>
    <property type="match status" value="1"/>
</dbReference>
<keyword evidence="3" id="KW-0804">Transcription</keyword>
<evidence type="ECO:0000256" key="4">
    <source>
        <dbReference type="PROSITE-ProRule" id="PRU00284"/>
    </source>
</evidence>
<organism evidence="6 7">
    <name type="scientific">Rarispira pelagica</name>
    <dbReference type="NCBI Taxonomy" id="3141764"/>
    <lineage>
        <taxon>Bacteria</taxon>
        <taxon>Pseudomonadati</taxon>
        <taxon>Spirochaetota</taxon>
        <taxon>Spirochaetia</taxon>
        <taxon>Winmispirales</taxon>
        <taxon>Winmispiraceae</taxon>
        <taxon>Rarispira</taxon>
    </lineage>
</organism>
<dbReference type="PANTHER" id="PTHR30146:SF24">
    <property type="entry name" value="XYLOSE OPERON REGULATORY PROTEIN"/>
    <property type="match status" value="1"/>
</dbReference>
<dbReference type="RefSeq" id="WP_420068410.1">
    <property type="nucleotide sequence ID" value="NZ_JBCHKQ010000001.1"/>
</dbReference>
<keyword evidence="1" id="KW-0805">Transcription regulation</keyword>
<protein>
    <submittedName>
        <fullName evidence="6">Methyl-accepting chemotaxis protein</fullName>
    </submittedName>
</protein>
<reference evidence="6 7" key="1">
    <citation type="submission" date="2024-03" db="EMBL/GenBank/DDBJ databases">
        <title>Ignisphaera cupida sp. nov., a hyperthermophilic hydrolytic archaeon from a hot spring of Kamchatka, and proposal of Ignisphaeraceae fam. nov.</title>
        <authorList>
            <person name="Podosokorskaya O.A."/>
            <person name="Elcheninov A.G."/>
            <person name="Maltseva A.I."/>
            <person name="Zayulina K.S."/>
            <person name="Novikov A."/>
            <person name="Merkel A.Y."/>
        </authorList>
    </citation>
    <scope>NUCLEOTIDE SEQUENCE [LARGE SCALE GENOMIC DNA]</scope>
    <source>
        <strain evidence="6 7">38H-sp</strain>
    </source>
</reference>
<dbReference type="Pfam" id="PF00015">
    <property type="entry name" value="MCPsignal"/>
    <property type="match status" value="1"/>
</dbReference>
<dbReference type="SUPFAM" id="SSF53822">
    <property type="entry name" value="Periplasmic binding protein-like I"/>
    <property type="match status" value="1"/>
</dbReference>
<sequence length="760" mass="86424">MRIAFIINTIEDDYQQNLWEGICNKAEELGVEAIAIPGGLINSTMHDNDVRNTLYSILSNGKWDGAIVCSAVYATFAKPSIIFEILEKVIGDISNFPIVNMGGKINVYPTIQIDNKRGLDKLVEHIIVKHGVRKIAHISGPLNNSEAIERKEIFQQVLRKHRIEIREEWIAEGTFERWSGRKAAEAIWSSPEKPEAIVAANDLMALGAYDFFIEKRINIPSDLILTGFDDIVDAKLNAVPISTVRQPIYAEGEKALEMLYQWIKTGNKPDDLIFPAEVIYRNSCGCLSELVHQAGHHMGATVSDEPSFNIENILAEIRKRHRMEINSKEKEIFKYFVDDILSFCQDSCKEENIDELAKKLSEKLTSFDDEYDLSRWFLFIGVLFDFVRRQKQEESALVLSLYSKLLIMIHEKISLKLGRAQMDMVNSSVKVQYFLQLIREAESMEEVFSILSRELGNFGVKNCLLFLFDAKDWETCFKEAKFPEKGRIAFVIKGGKAVDNISDYMESAKIIEYPFFDTVVGRAMAIYPMIVNSRYLGFICMDGNELFRGFFHNTFSSQLASTLISIRLLADMKISTSRLTSWSVEIKKTANSIFEVIGHLQDISRDRVADMVSMTDEINQRRSMFEKNLEINTSISENAMFMQDLLSLIDDISQRINLLAINASIEAARAGEHGKGFKVIAEEVRKLADNTAKRAQETNDVLNQVLKTIGQSQELSESLFSTYSDIAKEMEHFKEALETIESSLSEFSAQSKRLEELVEQ</sequence>
<proteinExistence type="predicted"/>
<dbReference type="Proteomes" id="UP001466331">
    <property type="component" value="Unassembled WGS sequence"/>
</dbReference>
<evidence type="ECO:0000259" key="5">
    <source>
        <dbReference type="PROSITE" id="PS50111"/>
    </source>
</evidence>
<evidence type="ECO:0000313" key="6">
    <source>
        <dbReference type="EMBL" id="MEM5946956.1"/>
    </source>
</evidence>
<dbReference type="PROSITE" id="PS50111">
    <property type="entry name" value="CHEMOTAXIS_TRANSDUC_2"/>
    <property type="match status" value="1"/>
</dbReference>
<evidence type="ECO:0000256" key="2">
    <source>
        <dbReference type="ARBA" id="ARBA00023125"/>
    </source>
</evidence>
<dbReference type="InterPro" id="IPR004090">
    <property type="entry name" value="Chemotax_Me-accpt_rcpt"/>
</dbReference>
<dbReference type="Gene3D" id="3.40.50.2300">
    <property type="match status" value="2"/>
</dbReference>
<dbReference type="PRINTS" id="PR00260">
    <property type="entry name" value="CHEMTRNSDUCR"/>
</dbReference>
<dbReference type="CDD" id="cd06267">
    <property type="entry name" value="PBP1_LacI_sugar_binding-like"/>
    <property type="match status" value="1"/>
</dbReference>
<dbReference type="EMBL" id="JBCHKQ010000001">
    <property type="protein sequence ID" value="MEM5946956.1"/>
    <property type="molecule type" value="Genomic_DNA"/>
</dbReference>
<accession>A0ABU9U8G4</accession>
<dbReference type="SMART" id="SM00283">
    <property type="entry name" value="MA"/>
    <property type="match status" value="1"/>
</dbReference>
<keyword evidence="2" id="KW-0238">DNA-binding</keyword>